<evidence type="ECO:0000313" key="3">
    <source>
        <dbReference type="Proteomes" id="UP000295252"/>
    </source>
</evidence>
<dbReference type="Proteomes" id="UP000295252">
    <property type="component" value="Unassembled WGS sequence"/>
</dbReference>
<dbReference type="InParanoid" id="A0A068VMU7"/>
<reference evidence="3" key="1">
    <citation type="journal article" date="2014" name="Science">
        <title>The coffee genome provides insight into the convergent evolution of caffeine biosynthesis.</title>
        <authorList>
            <person name="Denoeud F."/>
            <person name="Carretero-Paulet L."/>
            <person name="Dereeper A."/>
            <person name="Droc G."/>
            <person name="Guyot R."/>
            <person name="Pietrella M."/>
            <person name="Zheng C."/>
            <person name="Alberti A."/>
            <person name="Anthony F."/>
            <person name="Aprea G."/>
            <person name="Aury J.M."/>
            <person name="Bento P."/>
            <person name="Bernard M."/>
            <person name="Bocs S."/>
            <person name="Campa C."/>
            <person name="Cenci A."/>
            <person name="Combes M.C."/>
            <person name="Crouzillat D."/>
            <person name="Da Silva C."/>
            <person name="Daddiego L."/>
            <person name="De Bellis F."/>
            <person name="Dussert S."/>
            <person name="Garsmeur O."/>
            <person name="Gayraud T."/>
            <person name="Guignon V."/>
            <person name="Jahn K."/>
            <person name="Jamilloux V."/>
            <person name="Joet T."/>
            <person name="Labadie K."/>
            <person name="Lan T."/>
            <person name="Leclercq J."/>
            <person name="Lepelley M."/>
            <person name="Leroy T."/>
            <person name="Li L.T."/>
            <person name="Librado P."/>
            <person name="Lopez L."/>
            <person name="Munoz A."/>
            <person name="Noel B."/>
            <person name="Pallavicini A."/>
            <person name="Perrotta G."/>
            <person name="Poncet V."/>
            <person name="Pot D."/>
            <person name="Priyono X."/>
            <person name="Rigoreau M."/>
            <person name="Rouard M."/>
            <person name="Rozas J."/>
            <person name="Tranchant-Dubreuil C."/>
            <person name="VanBuren R."/>
            <person name="Zhang Q."/>
            <person name="Andrade A.C."/>
            <person name="Argout X."/>
            <person name="Bertrand B."/>
            <person name="de Kochko A."/>
            <person name="Graziosi G."/>
            <person name="Henry R.J."/>
            <person name="Jayarama X."/>
            <person name="Ming R."/>
            <person name="Nagai C."/>
            <person name="Rounsley S."/>
            <person name="Sankoff D."/>
            <person name="Giuliano G."/>
            <person name="Albert V.A."/>
            <person name="Wincker P."/>
            <person name="Lashermes P."/>
        </authorList>
    </citation>
    <scope>NUCLEOTIDE SEQUENCE [LARGE SCALE GENOMIC DNA]</scope>
    <source>
        <strain evidence="3">cv. DH200-94</strain>
    </source>
</reference>
<organism evidence="2 3">
    <name type="scientific">Coffea canephora</name>
    <name type="common">Robusta coffee</name>
    <dbReference type="NCBI Taxonomy" id="49390"/>
    <lineage>
        <taxon>Eukaryota</taxon>
        <taxon>Viridiplantae</taxon>
        <taxon>Streptophyta</taxon>
        <taxon>Embryophyta</taxon>
        <taxon>Tracheophyta</taxon>
        <taxon>Spermatophyta</taxon>
        <taxon>Magnoliopsida</taxon>
        <taxon>eudicotyledons</taxon>
        <taxon>Gunneridae</taxon>
        <taxon>Pentapetalae</taxon>
        <taxon>asterids</taxon>
        <taxon>lamiids</taxon>
        <taxon>Gentianales</taxon>
        <taxon>Rubiaceae</taxon>
        <taxon>Ixoroideae</taxon>
        <taxon>Gardenieae complex</taxon>
        <taxon>Bertiereae - Coffeeae clade</taxon>
        <taxon>Coffeeae</taxon>
        <taxon>Coffea</taxon>
    </lineage>
</organism>
<name>A0A068VMU7_COFCA</name>
<dbReference type="EMBL" id="HG747039">
    <property type="protein sequence ID" value="CDP21934.1"/>
    <property type="molecule type" value="Genomic_DNA"/>
</dbReference>
<evidence type="ECO:0000256" key="1">
    <source>
        <dbReference type="SAM" id="SignalP"/>
    </source>
</evidence>
<dbReference type="AlphaFoldDB" id="A0A068VMU7"/>
<evidence type="ECO:0000313" key="2">
    <source>
        <dbReference type="EMBL" id="CDP21934.1"/>
    </source>
</evidence>
<sequence length="89" mass="9802">MASSKNLLFLFGVLFALVLLISSDVTTADQETTKATGVHDASSGEAHQYPVAEYVCAFGCCRFFRHYCFRCCPPAEKTPNVEFGDEVKN</sequence>
<dbReference type="Gramene" id="CDP21934">
    <property type="protein sequence ID" value="CDP21934"/>
    <property type="gene ID" value="GSCOC_T00011519001"/>
</dbReference>
<keyword evidence="1" id="KW-0732">Signal</keyword>
<protein>
    <submittedName>
        <fullName evidence="2">DH200=94 genomic scaffold, scaffold_7955</fullName>
    </submittedName>
</protein>
<keyword evidence="3" id="KW-1185">Reference proteome</keyword>
<accession>A0A068VMU7</accession>
<gene>
    <name evidence="2" type="ORF">GSCOC_T00011519001</name>
</gene>
<feature type="chain" id="PRO_5001658806" evidence="1">
    <location>
        <begin position="29"/>
        <end position="89"/>
    </location>
</feature>
<feature type="signal peptide" evidence="1">
    <location>
        <begin position="1"/>
        <end position="28"/>
    </location>
</feature>
<proteinExistence type="predicted"/>